<comment type="caution">
    <text evidence="3">The sequence shown here is derived from an EMBL/GenBank/DDBJ whole genome shotgun (WGS) entry which is preliminary data.</text>
</comment>
<dbReference type="EMBL" id="BAAAWD010000022">
    <property type="protein sequence ID" value="GAA3034901.1"/>
    <property type="molecule type" value="Genomic_DNA"/>
</dbReference>
<dbReference type="Pfam" id="PF13560">
    <property type="entry name" value="HTH_31"/>
    <property type="match status" value="1"/>
</dbReference>
<feature type="compositionally biased region" description="Basic and acidic residues" evidence="1">
    <location>
        <begin position="382"/>
        <end position="396"/>
    </location>
</feature>
<sequence length="425" mass="45858">MTERDLEEFAGYLRGMKERTGRSYEALAKRAGISSSAIHRYCSGKGLPADFGTVERIAKVCGAHSDELLELHRRWIRAEAAQAWAKAEGAPTVPRDAAVAEPAGPSAGPPAGPSSEEEPTATGGEPVRDDPPAPAPPSDEQERRPADQPEKRPVGPARFSSIPFVRRWLTVAVVALSCSGAAAVGTAAFMSTTAAAPGPTTPAPSAAPEDGRLLLSRACPPIMALGEHDECVRELQRILLKAGGLVQIDADFGPGTLRHVVAFQVLAGMEPNGLVDDATKRMLYQNTVKMIRWSPAKVEGRIKEVFPEEPDRAVGIAKCMSFLDQYYSLPNVDGTRNWGVFQISDRRLAELGGSPLRAFDPEWNIQAARRLWSQNRDFSHWENCDQTYRRPERSPDPKGGSTSSPAPGKKKPSPSPSPGRDGNGR</sequence>
<name>A0ABP6L8L5_9ACTN</name>
<accession>A0ABP6L8L5</accession>
<dbReference type="Gene3D" id="1.10.260.40">
    <property type="entry name" value="lambda repressor-like DNA-binding domains"/>
    <property type="match status" value="1"/>
</dbReference>
<dbReference type="CDD" id="cd00093">
    <property type="entry name" value="HTH_XRE"/>
    <property type="match status" value="1"/>
</dbReference>
<dbReference type="PROSITE" id="PS50943">
    <property type="entry name" value="HTH_CROC1"/>
    <property type="match status" value="1"/>
</dbReference>
<organism evidence="3 4">
    <name type="scientific">Streptosporangium longisporum</name>
    <dbReference type="NCBI Taxonomy" id="46187"/>
    <lineage>
        <taxon>Bacteria</taxon>
        <taxon>Bacillati</taxon>
        <taxon>Actinomycetota</taxon>
        <taxon>Actinomycetes</taxon>
        <taxon>Streptosporangiales</taxon>
        <taxon>Streptosporangiaceae</taxon>
        <taxon>Streptosporangium</taxon>
    </lineage>
</organism>
<dbReference type="SUPFAM" id="SSF47413">
    <property type="entry name" value="lambda repressor-like DNA-binding domains"/>
    <property type="match status" value="1"/>
</dbReference>
<proteinExistence type="predicted"/>
<feature type="region of interest" description="Disordered" evidence="1">
    <location>
        <begin position="86"/>
        <end position="157"/>
    </location>
</feature>
<keyword evidence="4" id="KW-1185">Reference proteome</keyword>
<gene>
    <name evidence="3" type="ORF">GCM10017559_73080</name>
</gene>
<feature type="domain" description="HTH cro/C1-type" evidence="2">
    <location>
        <begin position="13"/>
        <end position="68"/>
    </location>
</feature>
<dbReference type="InterPro" id="IPR036365">
    <property type="entry name" value="PGBD-like_sf"/>
</dbReference>
<dbReference type="Pfam" id="PF01471">
    <property type="entry name" value="PG_binding_1"/>
    <property type="match status" value="1"/>
</dbReference>
<evidence type="ECO:0000259" key="2">
    <source>
        <dbReference type="PROSITE" id="PS50943"/>
    </source>
</evidence>
<dbReference type="SMART" id="SM00530">
    <property type="entry name" value="HTH_XRE"/>
    <property type="match status" value="1"/>
</dbReference>
<dbReference type="Gene3D" id="1.10.101.10">
    <property type="entry name" value="PGBD-like superfamily/PGBD"/>
    <property type="match status" value="1"/>
</dbReference>
<feature type="region of interest" description="Disordered" evidence="1">
    <location>
        <begin position="382"/>
        <end position="425"/>
    </location>
</feature>
<feature type="compositionally biased region" description="Basic and acidic residues" evidence="1">
    <location>
        <begin position="140"/>
        <end position="153"/>
    </location>
</feature>
<feature type="compositionally biased region" description="Low complexity" evidence="1">
    <location>
        <begin position="397"/>
        <end position="407"/>
    </location>
</feature>
<feature type="compositionally biased region" description="Low complexity" evidence="1">
    <location>
        <begin position="97"/>
        <end position="106"/>
    </location>
</feature>
<dbReference type="InterPro" id="IPR036366">
    <property type="entry name" value="PGBDSf"/>
</dbReference>
<dbReference type="SUPFAM" id="SSF47090">
    <property type="entry name" value="PGBD-like"/>
    <property type="match status" value="1"/>
</dbReference>
<dbReference type="Proteomes" id="UP001499930">
    <property type="component" value="Unassembled WGS sequence"/>
</dbReference>
<evidence type="ECO:0000256" key="1">
    <source>
        <dbReference type="SAM" id="MobiDB-lite"/>
    </source>
</evidence>
<dbReference type="SUPFAM" id="SSF53955">
    <property type="entry name" value="Lysozyme-like"/>
    <property type="match status" value="1"/>
</dbReference>
<reference evidence="4" key="1">
    <citation type="journal article" date="2019" name="Int. J. Syst. Evol. Microbiol.">
        <title>The Global Catalogue of Microorganisms (GCM) 10K type strain sequencing project: providing services to taxonomists for standard genome sequencing and annotation.</title>
        <authorList>
            <consortium name="The Broad Institute Genomics Platform"/>
            <consortium name="The Broad Institute Genome Sequencing Center for Infectious Disease"/>
            <person name="Wu L."/>
            <person name="Ma J."/>
        </authorList>
    </citation>
    <scope>NUCLEOTIDE SEQUENCE [LARGE SCALE GENOMIC DNA]</scope>
    <source>
        <strain evidence="4">JCM 3106</strain>
    </source>
</reference>
<evidence type="ECO:0000313" key="4">
    <source>
        <dbReference type="Proteomes" id="UP001499930"/>
    </source>
</evidence>
<dbReference type="InterPro" id="IPR010982">
    <property type="entry name" value="Lambda_DNA-bd_dom_sf"/>
</dbReference>
<dbReference type="InterPro" id="IPR023346">
    <property type="entry name" value="Lysozyme-like_dom_sf"/>
</dbReference>
<protein>
    <submittedName>
        <fullName evidence="3">Helix-turn-helix domain-containing protein</fullName>
    </submittedName>
</protein>
<dbReference type="InterPro" id="IPR001387">
    <property type="entry name" value="Cro/C1-type_HTH"/>
</dbReference>
<dbReference type="InterPro" id="IPR002477">
    <property type="entry name" value="Peptidoglycan-bd-like"/>
</dbReference>
<evidence type="ECO:0000313" key="3">
    <source>
        <dbReference type="EMBL" id="GAA3034901.1"/>
    </source>
</evidence>